<evidence type="ECO:0000313" key="5">
    <source>
        <dbReference type="EMBL" id="KAF7290993.1"/>
    </source>
</evidence>
<sequence>MAPHPPFLSTAMYLSRRALTLIAIGCSALIVLGVGHSRWRPSFVPSRVSLSDFGLSWEGVSRAEWISSKYASVPSYERPWSSSEGFTTKQLLNGPPTQSFRDNLRPELRYISTWHGDGISNDVTSYINLLFLAKSTGRVAIMDAFYPNAQHVGRGYKVAPENFPFSEAFDMPRFTALTGIDAVDWTDVKNASNEWIDTLGCWNLDQLNINVPAPHFAPTTDQHRIDVSYTIPPNWVKLYSDPANQCTRLSSLELLAFPEMYQRAMQTQQPAKSQHLGVELPPDEQLMCFDWLFYAAQQAVFDMFYDYSGPWRQVGQYLHFNPKIERLAQEYTRKAFKLSASEDIPPFISIHIRHNDFDIWCNGLPHEECFAPVSQFAYRVKQMQKRLKEEKGISTTHVIVTSDEDSEDFWAEIASYGWAWPKGRPRWLSGKVTCTVVPRIISLFGCHTFVCASMYADEPSDDGAEYGSEYDELQWPGHKWKAPQPPPPPSYNAVPLTRG</sequence>
<proteinExistence type="predicted"/>
<dbReference type="Proteomes" id="UP000613580">
    <property type="component" value="Unassembled WGS sequence"/>
</dbReference>
<evidence type="ECO:0000256" key="2">
    <source>
        <dbReference type="ARBA" id="ARBA00023253"/>
    </source>
</evidence>
<dbReference type="AlphaFoldDB" id="A0A8H6S291"/>
<feature type="region of interest" description="Disordered" evidence="4">
    <location>
        <begin position="477"/>
        <end position="499"/>
    </location>
</feature>
<dbReference type="GO" id="GO:0006004">
    <property type="term" value="P:fucose metabolic process"/>
    <property type="evidence" value="ECO:0007669"/>
    <property type="project" value="UniProtKB-KW"/>
</dbReference>
<keyword evidence="1" id="KW-0808">Transferase</keyword>
<dbReference type="InterPro" id="IPR019378">
    <property type="entry name" value="GDP-Fuc_O-FucTrfase"/>
</dbReference>
<evidence type="ECO:0000256" key="4">
    <source>
        <dbReference type="SAM" id="MobiDB-lite"/>
    </source>
</evidence>
<dbReference type="Pfam" id="PF10250">
    <property type="entry name" value="O-FucT"/>
    <property type="match status" value="1"/>
</dbReference>
<dbReference type="Gene3D" id="3.40.50.11350">
    <property type="match status" value="1"/>
</dbReference>
<dbReference type="GO" id="GO:0016740">
    <property type="term" value="F:transferase activity"/>
    <property type="evidence" value="ECO:0007669"/>
    <property type="project" value="UniProtKB-KW"/>
</dbReference>
<dbReference type="EMBL" id="JACAZE010000025">
    <property type="protein sequence ID" value="KAF7290993.1"/>
    <property type="molecule type" value="Genomic_DNA"/>
</dbReference>
<name>A0A8H6S291_MYCCL</name>
<evidence type="ECO:0000313" key="6">
    <source>
        <dbReference type="Proteomes" id="UP000613580"/>
    </source>
</evidence>
<dbReference type="CDD" id="cd11296">
    <property type="entry name" value="O-FucT_like"/>
    <property type="match status" value="1"/>
</dbReference>
<keyword evidence="6" id="KW-1185">Reference proteome</keyword>
<reference evidence="5" key="1">
    <citation type="submission" date="2020-05" db="EMBL/GenBank/DDBJ databases">
        <title>Mycena genomes resolve the evolution of fungal bioluminescence.</title>
        <authorList>
            <person name="Tsai I.J."/>
        </authorList>
    </citation>
    <scope>NUCLEOTIDE SEQUENCE</scope>
    <source>
        <strain evidence="5">110903Hualien_Pintung</strain>
    </source>
</reference>
<evidence type="ECO:0000256" key="1">
    <source>
        <dbReference type="ARBA" id="ARBA00022679"/>
    </source>
</evidence>
<dbReference type="OrthoDB" id="423313at2759"/>
<organism evidence="5 6">
    <name type="scientific">Mycena chlorophos</name>
    <name type="common">Agaric fungus</name>
    <name type="synonym">Agaricus chlorophos</name>
    <dbReference type="NCBI Taxonomy" id="658473"/>
    <lineage>
        <taxon>Eukaryota</taxon>
        <taxon>Fungi</taxon>
        <taxon>Dikarya</taxon>
        <taxon>Basidiomycota</taxon>
        <taxon>Agaricomycotina</taxon>
        <taxon>Agaricomycetes</taxon>
        <taxon>Agaricomycetidae</taxon>
        <taxon>Agaricales</taxon>
        <taxon>Marasmiineae</taxon>
        <taxon>Mycenaceae</taxon>
        <taxon>Mycena</taxon>
    </lineage>
</organism>
<keyword evidence="2" id="KW-0294">Fucose metabolism</keyword>
<evidence type="ECO:0000256" key="3">
    <source>
        <dbReference type="ARBA" id="ARBA00023277"/>
    </source>
</evidence>
<accession>A0A8H6S291</accession>
<comment type="caution">
    <text evidence="5">The sequence shown here is derived from an EMBL/GenBank/DDBJ whole genome shotgun (WGS) entry which is preliminary data.</text>
</comment>
<gene>
    <name evidence="5" type="ORF">HMN09_01278200</name>
</gene>
<protein>
    <submittedName>
        <fullName evidence="5">Uncharacterized protein</fullName>
    </submittedName>
</protein>
<keyword evidence="3" id="KW-0119">Carbohydrate metabolism</keyword>